<gene>
    <name evidence="1" type="ORF">ACFSR2_16665</name>
</gene>
<organism evidence="1 2">
    <name type="scientific">Emticicia soli</name>
    <dbReference type="NCBI Taxonomy" id="2027878"/>
    <lineage>
        <taxon>Bacteria</taxon>
        <taxon>Pseudomonadati</taxon>
        <taxon>Bacteroidota</taxon>
        <taxon>Cytophagia</taxon>
        <taxon>Cytophagales</taxon>
        <taxon>Leadbetterellaceae</taxon>
        <taxon>Emticicia</taxon>
    </lineage>
</organism>
<sequence>MNTDLAKNHGEPNPDPYKIPLATAQEWVRNWVNFDLSQPQIQPSEMKAFAITKDNLAALSAMAPEANWIRFYIGLEVTEDGVYRPHLISVNAIGPEDVDAKTRLDIKDMIDYGPDKNGLYFVNDFSRVCPPFCDTTSALNVK</sequence>
<evidence type="ECO:0000313" key="1">
    <source>
        <dbReference type="EMBL" id="MFD2522533.1"/>
    </source>
</evidence>
<dbReference type="Proteomes" id="UP001597510">
    <property type="component" value="Unassembled WGS sequence"/>
</dbReference>
<dbReference type="EMBL" id="JBHULC010000021">
    <property type="protein sequence ID" value="MFD2522533.1"/>
    <property type="molecule type" value="Genomic_DNA"/>
</dbReference>
<reference evidence="2" key="1">
    <citation type="journal article" date="2019" name="Int. J. Syst. Evol. Microbiol.">
        <title>The Global Catalogue of Microorganisms (GCM) 10K type strain sequencing project: providing services to taxonomists for standard genome sequencing and annotation.</title>
        <authorList>
            <consortium name="The Broad Institute Genomics Platform"/>
            <consortium name="The Broad Institute Genome Sequencing Center for Infectious Disease"/>
            <person name="Wu L."/>
            <person name="Ma J."/>
        </authorList>
    </citation>
    <scope>NUCLEOTIDE SEQUENCE [LARGE SCALE GENOMIC DNA]</scope>
    <source>
        <strain evidence="2">KCTC 52344</strain>
    </source>
</reference>
<accession>A0ABW5J9R0</accession>
<dbReference type="RefSeq" id="WP_340237486.1">
    <property type="nucleotide sequence ID" value="NZ_JBBEWC010000008.1"/>
</dbReference>
<evidence type="ECO:0000313" key="2">
    <source>
        <dbReference type="Proteomes" id="UP001597510"/>
    </source>
</evidence>
<keyword evidence="2" id="KW-1185">Reference proteome</keyword>
<protein>
    <submittedName>
        <fullName evidence="1">Uncharacterized protein</fullName>
    </submittedName>
</protein>
<comment type="caution">
    <text evidence="1">The sequence shown here is derived from an EMBL/GenBank/DDBJ whole genome shotgun (WGS) entry which is preliminary data.</text>
</comment>
<name>A0ABW5J9R0_9BACT</name>
<proteinExistence type="predicted"/>